<dbReference type="PANTHER" id="PTHR11945:SF534">
    <property type="entry name" value="MYOCYTE-SPECIFIC ENHANCER FACTOR 2"/>
    <property type="match status" value="1"/>
</dbReference>
<keyword evidence="4" id="KW-0804">Transcription</keyword>
<dbReference type="InterPro" id="IPR036879">
    <property type="entry name" value="TF_MADSbox_sf"/>
</dbReference>
<evidence type="ECO:0000256" key="7">
    <source>
        <dbReference type="SAM" id="MobiDB-lite"/>
    </source>
</evidence>
<dbReference type="Pfam" id="PF00319">
    <property type="entry name" value="SRF-TF"/>
    <property type="match status" value="1"/>
</dbReference>
<comment type="caution">
    <text evidence="9">The sequence shown here is derived from an EMBL/GenBank/DDBJ whole genome shotgun (WGS) entry which is preliminary data.</text>
</comment>
<keyword evidence="3" id="KW-0238">DNA-binding</keyword>
<dbReference type="STRING" id="101091.A0A1C7NRW4"/>
<dbReference type="SMART" id="SM00432">
    <property type="entry name" value="MADS"/>
    <property type="match status" value="1"/>
</dbReference>
<feature type="compositionally biased region" description="Low complexity" evidence="7">
    <location>
        <begin position="228"/>
        <end position="240"/>
    </location>
</feature>
<feature type="compositionally biased region" description="Low complexity" evidence="7">
    <location>
        <begin position="252"/>
        <end position="269"/>
    </location>
</feature>
<comment type="similarity">
    <text evidence="6">Belongs to the MEF2 family.</text>
</comment>
<dbReference type="PROSITE" id="PS00350">
    <property type="entry name" value="MADS_BOX_1"/>
    <property type="match status" value="1"/>
</dbReference>
<feature type="compositionally biased region" description="Polar residues" evidence="7">
    <location>
        <begin position="109"/>
        <end position="120"/>
    </location>
</feature>
<dbReference type="PANTHER" id="PTHR11945">
    <property type="entry name" value="MADS BOX PROTEIN"/>
    <property type="match status" value="1"/>
</dbReference>
<evidence type="ECO:0000256" key="1">
    <source>
        <dbReference type="ARBA" id="ARBA00004123"/>
    </source>
</evidence>
<evidence type="ECO:0000256" key="6">
    <source>
        <dbReference type="ARBA" id="ARBA00025805"/>
    </source>
</evidence>
<sequence>MGRKKIKIQPIKDDRNRQVTFLKRKHGLMKKAYELSVLCDCEIALIIFNNSGKLVQYASTDIDKILMKYTEYNEPHESKSNQDFINSNDQDDSLKDDDEENAEDESHMNNESMIKKNSNNMPAVVTVPTQATSHHKTNTPSNYLSHPNLTPQIYYAQQQQQQAPPQQQGQMRYTGNQLQQGYDMYGMQPQPPQQPMYMIGNNIPSQSQPYAMLPSQPHPPPPPPPQSYYPQTYSVSPQPSAQHSRQPSFQYNSSLSSPNPNGSNGPVSPTMSTNSNVSTGKKPPKLRVQIPDTGDKTSPVSEPKHHAAETKEEEKETVQSKPALPPPTSTATAASYYNRPGLAEPGPPSALPSQFAQNLPSPSTFYPEFYQQNELPSPLNFNQTPVAANNNAFSWPPHGQRDYRPSPLKPELLDNKRGIDESNDLDGTKPKKQKS</sequence>
<feature type="compositionally biased region" description="Basic and acidic residues" evidence="7">
    <location>
        <begin position="411"/>
        <end position="420"/>
    </location>
</feature>
<dbReference type="OrthoDB" id="1898716at2759"/>
<evidence type="ECO:0000256" key="4">
    <source>
        <dbReference type="ARBA" id="ARBA00023163"/>
    </source>
</evidence>
<evidence type="ECO:0000313" key="9">
    <source>
        <dbReference type="EMBL" id="OBZ91843.1"/>
    </source>
</evidence>
<comment type="subcellular location">
    <subcellularLocation>
        <location evidence="1">Nucleus</location>
    </subcellularLocation>
</comment>
<feature type="compositionally biased region" description="Acidic residues" evidence="7">
    <location>
        <begin position="89"/>
        <end position="103"/>
    </location>
</feature>
<dbReference type="GO" id="GO:0030154">
    <property type="term" value="P:cell differentiation"/>
    <property type="evidence" value="ECO:0007669"/>
    <property type="project" value="TreeGrafter"/>
</dbReference>
<dbReference type="Gene3D" id="3.40.1810.10">
    <property type="entry name" value="Transcription factor, MADS-box"/>
    <property type="match status" value="1"/>
</dbReference>
<feature type="compositionally biased region" description="Basic and acidic residues" evidence="7">
    <location>
        <begin position="302"/>
        <end position="318"/>
    </location>
</feature>
<gene>
    <name evidence="9" type="primary">Mef2d</name>
    <name evidence="9" type="ORF">A0J61_00086</name>
</gene>
<feature type="region of interest" description="Disordered" evidence="7">
    <location>
        <begin position="75"/>
        <end position="120"/>
    </location>
</feature>
<evidence type="ECO:0000256" key="2">
    <source>
        <dbReference type="ARBA" id="ARBA00023015"/>
    </source>
</evidence>
<reference evidence="9 10" key="1">
    <citation type="submission" date="2016-03" db="EMBL/GenBank/DDBJ databases">
        <title>Choanephora cucurbitarum.</title>
        <authorList>
            <person name="Min B."/>
            <person name="Park H."/>
            <person name="Park J.-H."/>
            <person name="Shin H.-D."/>
            <person name="Choi I.-G."/>
        </authorList>
    </citation>
    <scope>NUCLEOTIDE SEQUENCE [LARGE SCALE GENOMIC DNA]</scope>
    <source>
        <strain evidence="9 10">KUS-F28377</strain>
    </source>
</reference>
<dbReference type="EMBL" id="LUGH01000002">
    <property type="protein sequence ID" value="OBZ91843.1"/>
    <property type="molecule type" value="Genomic_DNA"/>
</dbReference>
<keyword evidence="10" id="KW-1185">Reference proteome</keyword>
<dbReference type="GO" id="GO:0045944">
    <property type="term" value="P:positive regulation of transcription by RNA polymerase II"/>
    <property type="evidence" value="ECO:0007669"/>
    <property type="project" value="InterPro"/>
</dbReference>
<dbReference type="PROSITE" id="PS50066">
    <property type="entry name" value="MADS_BOX_2"/>
    <property type="match status" value="1"/>
</dbReference>
<evidence type="ECO:0000256" key="3">
    <source>
        <dbReference type="ARBA" id="ARBA00023125"/>
    </source>
</evidence>
<organism evidence="9 10">
    <name type="scientific">Choanephora cucurbitarum</name>
    <dbReference type="NCBI Taxonomy" id="101091"/>
    <lineage>
        <taxon>Eukaryota</taxon>
        <taxon>Fungi</taxon>
        <taxon>Fungi incertae sedis</taxon>
        <taxon>Mucoromycota</taxon>
        <taxon>Mucoromycotina</taxon>
        <taxon>Mucoromycetes</taxon>
        <taxon>Mucorales</taxon>
        <taxon>Mucorineae</taxon>
        <taxon>Choanephoraceae</taxon>
        <taxon>Choanephoroideae</taxon>
        <taxon>Choanephora</taxon>
    </lineage>
</organism>
<feature type="compositionally biased region" description="Polar residues" evidence="7">
    <location>
        <begin position="241"/>
        <end position="251"/>
    </location>
</feature>
<feature type="region of interest" description="Disordered" evidence="7">
    <location>
        <begin position="188"/>
        <end position="435"/>
    </location>
</feature>
<dbReference type="PRINTS" id="PR00404">
    <property type="entry name" value="MADSDOMAIN"/>
</dbReference>
<feature type="compositionally biased region" description="Pro residues" evidence="7">
    <location>
        <begin position="216"/>
        <end position="227"/>
    </location>
</feature>
<accession>A0A1C7NRW4</accession>
<evidence type="ECO:0000259" key="8">
    <source>
        <dbReference type="PROSITE" id="PS50066"/>
    </source>
</evidence>
<feature type="domain" description="MADS-box" evidence="8">
    <location>
        <begin position="1"/>
        <end position="61"/>
    </location>
</feature>
<protein>
    <submittedName>
        <fullName evidence="9">Myocyte-specific enhancer factor 2D</fullName>
    </submittedName>
</protein>
<dbReference type="CDD" id="cd00265">
    <property type="entry name" value="MADS_MEF2_like"/>
    <property type="match status" value="1"/>
</dbReference>
<dbReference type="AlphaFoldDB" id="A0A1C7NRW4"/>
<dbReference type="GO" id="GO:0000978">
    <property type="term" value="F:RNA polymerase II cis-regulatory region sequence-specific DNA binding"/>
    <property type="evidence" value="ECO:0007669"/>
    <property type="project" value="TreeGrafter"/>
</dbReference>
<dbReference type="InParanoid" id="A0A1C7NRW4"/>
<evidence type="ECO:0000313" key="10">
    <source>
        <dbReference type="Proteomes" id="UP000093000"/>
    </source>
</evidence>
<dbReference type="Proteomes" id="UP000093000">
    <property type="component" value="Unassembled WGS sequence"/>
</dbReference>
<dbReference type="GO" id="GO:0005634">
    <property type="term" value="C:nucleus"/>
    <property type="evidence" value="ECO:0007669"/>
    <property type="project" value="UniProtKB-SubCell"/>
</dbReference>
<dbReference type="SUPFAM" id="SSF55455">
    <property type="entry name" value="SRF-like"/>
    <property type="match status" value="1"/>
</dbReference>
<keyword evidence="5" id="KW-0539">Nucleus</keyword>
<feature type="compositionally biased region" description="Polar residues" evidence="7">
    <location>
        <begin position="270"/>
        <end position="279"/>
    </location>
</feature>
<feature type="compositionally biased region" description="Polar residues" evidence="7">
    <location>
        <begin position="351"/>
        <end position="393"/>
    </location>
</feature>
<evidence type="ECO:0000256" key="5">
    <source>
        <dbReference type="ARBA" id="ARBA00023242"/>
    </source>
</evidence>
<proteinExistence type="inferred from homology"/>
<dbReference type="GO" id="GO:0046983">
    <property type="term" value="F:protein dimerization activity"/>
    <property type="evidence" value="ECO:0007669"/>
    <property type="project" value="InterPro"/>
</dbReference>
<keyword evidence="2" id="KW-0805">Transcription regulation</keyword>
<dbReference type="GO" id="GO:0000981">
    <property type="term" value="F:DNA-binding transcription factor activity, RNA polymerase II-specific"/>
    <property type="evidence" value="ECO:0007669"/>
    <property type="project" value="TreeGrafter"/>
</dbReference>
<dbReference type="InterPro" id="IPR033896">
    <property type="entry name" value="MEF2-like_N"/>
</dbReference>
<name>A0A1C7NRW4_9FUNG</name>
<dbReference type="InterPro" id="IPR002100">
    <property type="entry name" value="TF_MADSbox"/>
</dbReference>